<comment type="caution">
    <text evidence="3">The sequence shown here is derived from an EMBL/GenBank/DDBJ whole genome shotgun (WGS) entry which is preliminary data.</text>
</comment>
<evidence type="ECO:0000259" key="2">
    <source>
        <dbReference type="Pfam" id="PF13649"/>
    </source>
</evidence>
<dbReference type="SUPFAM" id="SSF53335">
    <property type="entry name" value="S-adenosyl-L-methionine-dependent methyltransferases"/>
    <property type="match status" value="1"/>
</dbReference>
<name>A0A1F7X501_9BACT</name>
<dbReference type="Pfam" id="PF13649">
    <property type="entry name" value="Methyltransf_25"/>
    <property type="match status" value="1"/>
</dbReference>
<dbReference type="GO" id="GO:0016740">
    <property type="term" value="F:transferase activity"/>
    <property type="evidence" value="ECO:0007669"/>
    <property type="project" value="UniProtKB-KW"/>
</dbReference>
<dbReference type="EMBL" id="MGFR01000005">
    <property type="protein sequence ID" value="OGM09375.1"/>
    <property type="molecule type" value="Genomic_DNA"/>
</dbReference>
<dbReference type="PANTHER" id="PTHR43861">
    <property type="entry name" value="TRANS-ACONITATE 2-METHYLTRANSFERASE-RELATED"/>
    <property type="match status" value="1"/>
</dbReference>
<evidence type="ECO:0000313" key="3">
    <source>
        <dbReference type="EMBL" id="OGM09375.1"/>
    </source>
</evidence>
<dbReference type="InterPro" id="IPR029063">
    <property type="entry name" value="SAM-dependent_MTases_sf"/>
</dbReference>
<dbReference type="AlphaFoldDB" id="A0A1F7X501"/>
<dbReference type="InterPro" id="IPR041698">
    <property type="entry name" value="Methyltransf_25"/>
</dbReference>
<dbReference type="STRING" id="1802479.A2Y68_00180"/>
<reference evidence="3 4" key="1">
    <citation type="journal article" date="2016" name="Nat. Commun.">
        <title>Thousands of microbial genomes shed light on interconnected biogeochemical processes in an aquifer system.</title>
        <authorList>
            <person name="Anantharaman K."/>
            <person name="Brown C.T."/>
            <person name="Hug L.A."/>
            <person name="Sharon I."/>
            <person name="Castelle C.J."/>
            <person name="Probst A.J."/>
            <person name="Thomas B.C."/>
            <person name="Singh A."/>
            <person name="Wilkins M.J."/>
            <person name="Karaoz U."/>
            <person name="Brodie E.L."/>
            <person name="Williams K.H."/>
            <person name="Hubbard S.S."/>
            <person name="Banfield J.F."/>
        </authorList>
    </citation>
    <scope>NUCLEOTIDE SEQUENCE [LARGE SCALE GENOMIC DNA]</scope>
</reference>
<dbReference type="CDD" id="cd02440">
    <property type="entry name" value="AdoMet_MTases"/>
    <property type="match status" value="1"/>
</dbReference>
<keyword evidence="1" id="KW-0808">Transferase</keyword>
<dbReference type="Gene3D" id="3.40.50.150">
    <property type="entry name" value="Vaccinia Virus protein VP39"/>
    <property type="match status" value="1"/>
</dbReference>
<evidence type="ECO:0000313" key="4">
    <source>
        <dbReference type="Proteomes" id="UP000176778"/>
    </source>
</evidence>
<accession>A0A1F7X501</accession>
<dbReference type="Gene3D" id="2.20.130.10">
    <property type="entry name" value="CAC2371-like domains"/>
    <property type="match status" value="1"/>
</dbReference>
<dbReference type="Proteomes" id="UP000176778">
    <property type="component" value="Unassembled WGS sequence"/>
</dbReference>
<gene>
    <name evidence="3" type="ORF">A2Y68_00180</name>
</gene>
<feature type="domain" description="Methyltransferase" evidence="2">
    <location>
        <begin position="42"/>
        <end position="139"/>
    </location>
</feature>
<protein>
    <recommendedName>
        <fullName evidence="2">Methyltransferase domain-containing protein</fullName>
    </recommendedName>
</protein>
<organism evidence="3 4">
    <name type="scientific">Candidatus Woesebacteria bacterium RBG_13_46_13</name>
    <dbReference type="NCBI Taxonomy" id="1802479"/>
    <lineage>
        <taxon>Bacteria</taxon>
        <taxon>Candidatus Woeseibacteriota</taxon>
    </lineage>
</organism>
<sequence length="256" mass="29506">MSNFGKYSQYYDLIYRDKNYPEEVHFIQKMIKRFSKKKAASIISLGCGSGNHEVLLAKKGYQILGIDRSETMLSAFQKKIDVQRLGKRVQLTKADVGKFKASRKFDCGISMFNVVGYQTENKQFENMLKNVNRSLNIGGLLMFDCWHGPAVLKDRPTDRIKELVIGDRHIVRLTSSKLYLEKNLIEISFKVMDIVGSELKDVVTEVHPMRFWSIPELGYFLEKAGFELVNVSNFLEVKSKIADDKWDIFVVARKTK</sequence>
<proteinExistence type="predicted"/>
<evidence type="ECO:0000256" key="1">
    <source>
        <dbReference type="ARBA" id="ARBA00022679"/>
    </source>
</evidence>